<protein>
    <submittedName>
        <fullName evidence="2">Uncharacterized protein</fullName>
    </submittedName>
</protein>
<evidence type="ECO:0000313" key="2">
    <source>
        <dbReference type="EMBL" id="SAM07851.1"/>
    </source>
</evidence>
<name>A0A163MRG3_ABSGL</name>
<feature type="signal peptide" evidence="1">
    <location>
        <begin position="1"/>
        <end position="20"/>
    </location>
</feature>
<evidence type="ECO:0000313" key="3">
    <source>
        <dbReference type="Proteomes" id="UP000078561"/>
    </source>
</evidence>
<reference evidence="2" key="1">
    <citation type="submission" date="2016-04" db="EMBL/GenBank/DDBJ databases">
        <authorList>
            <person name="Evans L.H."/>
            <person name="Alamgir A."/>
            <person name="Owens N."/>
            <person name="Weber N.D."/>
            <person name="Virtaneva K."/>
            <person name="Barbian K."/>
            <person name="Babar A."/>
            <person name="Rosenke K."/>
        </authorList>
    </citation>
    <scope>NUCLEOTIDE SEQUENCE [LARGE SCALE GENOMIC DNA]</scope>
    <source>
        <strain evidence="2">CBS 101.48</strain>
    </source>
</reference>
<dbReference type="InParanoid" id="A0A163MRG3"/>
<keyword evidence="3" id="KW-1185">Reference proteome</keyword>
<organism evidence="2">
    <name type="scientific">Absidia glauca</name>
    <name type="common">Pin mould</name>
    <dbReference type="NCBI Taxonomy" id="4829"/>
    <lineage>
        <taxon>Eukaryota</taxon>
        <taxon>Fungi</taxon>
        <taxon>Fungi incertae sedis</taxon>
        <taxon>Mucoromycota</taxon>
        <taxon>Mucoromycotina</taxon>
        <taxon>Mucoromycetes</taxon>
        <taxon>Mucorales</taxon>
        <taxon>Cunninghamellaceae</taxon>
        <taxon>Absidia</taxon>
    </lineage>
</organism>
<accession>A0A163MRG3</accession>
<dbReference type="EMBL" id="LT554867">
    <property type="protein sequence ID" value="SAM07851.1"/>
    <property type="molecule type" value="Genomic_DNA"/>
</dbReference>
<gene>
    <name evidence="2" type="primary">ABSGL_13509.1 scaffold 14250</name>
</gene>
<dbReference type="STRING" id="4829.A0A163MRG3"/>
<evidence type="ECO:0000256" key="1">
    <source>
        <dbReference type="SAM" id="SignalP"/>
    </source>
</evidence>
<feature type="chain" id="PRO_5007844505" evidence="1">
    <location>
        <begin position="21"/>
        <end position="116"/>
    </location>
</feature>
<dbReference type="AlphaFoldDB" id="A0A163MRG3"/>
<dbReference type="Proteomes" id="UP000078561">
    <property type="component" value="Unassembled WGS sequence"/>
</dbReference>
<sequence length="116" mass="13289">MIGFRTFFLIAISIVGLSMAAESPSFDQTVLSRWQTFESSLNTNTNLKQVQRQWTLFADALEHQYPSTAVQLDQVKQLTRHYKSVTQWQTLADSIQTKLDLPSTPTRVSHDNQATW</sequence>
<proteinExistence type="predicted"/>
<keyword evidence="1" id="KW-0732">Signal</keyword>
<dbReference type="OrthoDB" id="2261950at2759"/>